<sequence>MKTANSPQFKHMEKRRLGRPKGGGGSSLAPFRLSRDSTGNLSLSPSTYTGTPSTAHKQNPSRRHTREMRSLQPESFLPSQALRTIPALQTNTITVQT</sequence>
<protein>
    <submittedName>
        <fullName evidence="2">Uncharacterized protein</fullName>
    </submittedName>
</protein>
<reference evidence="2 3" key="1">
    <citation type="journal article" date="2018" name="Nat. Ecol. Evol.">
        <title>Pezizomycetes genomes reveal the molecular basis of ectomycorrhizal truffle lifestyle.</title>
        <authorList>
            <person name="Murat C."/>
            <person name="Payen T."/>
            <person name="Noel B."/>
            <person name="Kuo A."/>
            <person name="Morin E."/>
            <person name="Chen J."/>
            <person name="Kohler A."/>
            <person name="Krizsan K."/>
            <person name="Balestrini R."/>
            <person name="Da Silva C."/>
            <person name="Montanini B."/>
            <person name="Hainaut M."/>
            <person name="Levati E."/>
            <person name="Barry K.W."/>
            <person name="Belfiori B."/>
            <person name="Cichocki N."/>
            <person name="Clum A."/>
            <person name="Dockter R.B."/>
            <person name="Fauchery L."/>
            <person name="Guy J."/>
            <person name="Iotti M."/>
            <person name="Le Tacon F."/>
            <person name="Lindquist E.A."/>
            <person name="Lipzen A."/>
            <person name="Malagnac F."/>
            <person name="Mello A."/>
            <person name="Molinier V."/>
            <person name="Miyauchi S."/>
            <person name="Poulain J."/>
            <person name="Riccioni C."/>
            <person name="Rubini A."/>
            <person name="Sitrit Y."/>
            <person name="Splivallo R."/>
            <person name="Traeger S."/>
            <person name="Wang M."/>
            <person name="Zifcakova L."/>
            <person name="Wipf D."/>
            <person name="Zambonelli A."/>
            <person name="Paolocci F."/>
            <person name="Nowrousian M."/>
            <person name="Ottonello S."/>
            <person name="Baldrian P."/>
            <person name="Spatafora J.W."/>
            <person name="Henrissat B."/>
            <person name="Nagy L.G."/>
            <person name="Aury J.M."/>
            <person name="Wincker P."/>
            <person name="Grigoriev I.V."/>
            <person name="Bonfante P."/>
            <person name="Martin F.M."/>
        </authorList>
    </citation>
    <scope>NUCLEOTIDE SEQUENCE [LARGE SCALE GENOMIC DNA]</scope>
    <source>
        <strain evidence="2 3">120613-1</strain>
    </source>
</reference>
<accession>A0A3N4JCA8</accession>
<dbReference type="AlphaFoldDB" id="A0A3N4JCA8"/>
<dbReference type="EMBL" id="ML120420">
    <property type="protein sequence ID" value="RPA95885.1"/>
    <property type="molecule type" value="Genomic_DNA"/>
</dbReference>
<feature type="region of interest" description="Disordered" evidence="1">
    <location>
        <begin position="1"/>
        <end position="80"/>
    </location>
</feature>
<proteinExistence type="predicted"/>
<keyword evidence="3" id="KW-1185">Reference proteome</keyword>
<gene>
    <name evidence="2" type="ORF">L873DRAFT_1283609</name>
</gene>
<organism evidence="2 3">
    <name type="scientific">Choiromyces venosus 120613-1</name>
    <dbReference type="NCBI Taxonomy" id="1336337"/>
    <lineage>
        <taxon>Eukaryota</taxon>
        <taxon>Fungi</taxon>
        <taxon>Dikarya</taxon>
        <taxon>Ascomycota</taxon>
        <taxon>Pezizomycotina</taxon>
        <taxon>Pezizomycetes</taxon>
        <taxon>Pezizales</taxon>
        <taxon>Tuberaceae</taxon>
        <taxon>Choiromyces</taxon>
    </lineage>
</organism>
<evidence type="ECO:0000313" key="3">
    <source>
        <dbReference type="Proteomes" id="UP000276215"/>
    </source>
</evidence>
<dbReference type="Proteomes" id="UP000276215">
    <property type="component" value="Unassembled WGS sequence"/>
</dbReference>
<evidence type="ECO:0000256" key="1">
    <source>
        <dbReference type="SAM" id="MobiDB-lite"/>
    </source>
</evidence>
<feature type="compositionally biased region" description="Polar residues" evidence="1">
    <location>
        <begin position="36"/>
        <end position="58"/>
    </location>
</feature>
<evidence type="ECO:0000313" key="2">
    <source>
        <dbReference type="EMBL" id="RPA95885.1"/>
    </source>
</evidence>
<name>A0A3N4JCA8_9PEZI</name>